<dbReference type="RefSeq" id="WP_226572499.1">
    <property type="nucleotide sequence ID" value="NZ_BLAY01000001.1"/>
</dbReference>
<gene>
    <name evidence="1" type="ORF">MiSe_00160</name>
</gene>
<dbReference type="EMBL" id="BLAY01000001">
    <property type="protein sequence ID" value="GET35274.1"/>
    <property type="molecule type" value="Genomic_DNA"/>
</dbReference>
<evidence type="ECO:0000313" key="2">
    <source>
        <dbReference type="Proteomes" id="UP001050975"/>
    </source>
</evidence>
<organism evidence="1 2">
    <name type="scientific">Microseira wollei NIES-4236</name>
    <dbReference type="NCBI Taxonomy" id="2530354"/>
    <lineage>
        <taxon>Bacteria</taxon>
        <taxon>Bacillati</taxon>
        <taxon>Cyanobacteriota</taxon>
        <taxon>Cyanophyceae</taxon>
        <taxon>Oscillatoriophycideae</taxon>
        <taxon>Aerosakkonematales</taxon>
        <taxon>Aerosakkonemataceae</taxon>
        <taxon>Microseira</taxon>
    </lineage>
</organism>
<keyword evidence="2" id="KW-1185">Reference proteome</keyword>
<name>A0AAV3WE56_9CYAN</name>
<evidence type="ECO:0000313" key="1">
    <source>
        <dbReference type="EMBL" id="GET35274.1"/>
    </source>
</evidence>
<comment type="caution">
    <text evidence="1">The sequence shown here is derived from an EMBL/GenBank/DDBJ whole genome shotgun (WGS) entry which is preliminary data.</text>
</comment>
<dbReference type="AlphaFoldDB" id="A0AAV3WE56"/>
<dbReference type="Proteomes" id="UP001050975">
    <property type="component" value="Unassembled WGS sequence"/>
</dbReference>
<proteinExistence type="predicted"/>
<reference evidence="1" key="1">
    <citation type="submission" date="2019-10" db="EMBL/GenBank/DDBJ databases">
        <title>Draft genome sequece of Microseira wollei NIES-4236.</title>
        <authorList>
            <person name="Yamaguchi H."/>
            <person name="Suzuki S."/>
            <person name="Kawachi M."/>
        </authorList>
    </citation>
    <scope>NUCLEOTIDE SEQUENCE</scope>
    <source>
        <strain evidence="1">NIES-4236</strain>
    </source>
</reference>
<protein>
    <submittedName>
        <fullName evidence="1">Uncharacterized protein</fullName>
    </submittedName>
</protein>
<sequence length="46" mass="5079">MPHTLARILFFLKEGSPSTLYGVKDFLISLITSVLASQLSPILRGF</sequence>
<accession>A0AAV3WE56</accession>